<reference evidence="3" key="1">
    <citation type="journal article" date="2019" name="Int. J. Syst. Evol. Microbiol.">
        <title>The Global Catalogue of Microorganisms (GCM) 10K type strain sequencing project: providing services to taxonomists for standard genome sequencing and annotation.</title>
        <authorList>
            <consortium name="The Broad Institute Genomics Platform"/>
            <consortium name="The Broad Institute Genome Sequencing Center for Infectious Disease"/>
            <person name="Wu L."/>
            <person name="Ma J."/>
        </authorList>
    </citation>
    <scope>NUCLEOTIDE SEQUENCE [LARGE SCALE GENOMIC DNA]</scope>
    <source>
        <strain evidence="3">KCTC 32239</strain>
    </source>
</reference>
<feature type="transmembrane region" description="Helical" evidence="1">
    <location>
        <begin position="868"/>
        <end position="892"/>
    </location>
</feature>
<comment type="caution">
    <text evidence="2">The sequence shown here is derived from an EMBL/GenBank/DDBJ whole genome shotgun (WGS) entry which is preliminary data.</text>
</comment>
<feature type="transmembrane region" description="Helical" evidence="1">
    <location>
        <begin position="904"/>
        <end position="926"/>
    </location>
</feature>
<feature type="transmembrane region" description="Helical" evidence="1">
    <location>
        <begin position="275"/>
        <end position="301"/>
    </location>
</feature>
<keyword evidence="1" id="KW-1133">Transmembrane helix</keyword>
<evidence type="ECO:0000313" key="3">
    <source>
        <dbReference type="Proteomes" id="UP000619761"/>
    </source>
</evidence>
<feature type="transmembrane region" description="Helical" evidence="1">
    <location>
        <begin position="1052"/>
        <end position="1071"/>
    </location>
</feature>
<gene>
    <name evidence="2" type="ORF">GCM10011613_07530</name>
</gene>
<protein>
    <recommendedName>
        <fullName evidence="4">CPBP family intramembrane metalloprotease</fullName>
    </recommendedName>
</protein>
<feature type="transmembrane region" description="Helical" evidence="1">
    <location>
        <begin position="828"/>
        <end position="848"/>
    </location>
</feature>
<organism evidence="2 3">
    <name type="scientific">Cellvibrio zantedeschiae</name>
    <dbReference type="NCBI Taxonomy" id="1237077"/>
    <lineage>
        <taxon>Bacteria</taxon>
        <taxon>Pseudomonadati</taxon>
        <taxon>Pseudomonadota</taxon>
        <taxon>Gammaproteobacteria</taxon>
        <taxon>Cellvibrionales</taxon>
        <taxon>Cellvibrionaceae</taxon>
        <taxon>Cellvibrio</taxon>
    </lineage>
</organism>
<feature type="transmembrane region" description="Helical" evidence="1">
    <location>
        <begin position="794"/>
        <end position="816"/>
    </location>
</feature>
<keyword evidence="3" id="KW-1185">Reference proteome</keyword>
<feature type="transmembrane region" description="Helical" evidence="1">
    <location>
        <begin position="564"/>
        <end position="581"/>
    </location>
</feature>
<feature type="transmembrane region" description="Helical" evidence="1">
    <location>
        <begin position="329"/>
        <end position="353"/>
    </location>
</feature>
<keyword evidence="1" id="KW-0812">Transmembrane</keyword>
<evidence type="ECO:0008006" key="4">
    <source>
        <dbReference type="Google" id="ProtNLM"/>
    </source>
</evidence>
<accession>A0ABQ3AUY5</accession>
<evidence type="ECO:0000256" key="1">
    <source>
        <dbReference type="SAM" id="Phobius"/>
    </source>
</evidence>
<proteinExistence type="predicted"/>
<name>A0ABQ3AUY5_9GAMM</name>
<dbReference type="Proteomes" id="UP000619761">
    <property type="component" value="Unassembled WGS sequence"/>
</dbReference>
<sequence>MLNVDIEFSRAEAVAAAESFSQKQFPELKTDRSAAVFVSNRGLQNYVELEAGGVTAYNSIINNVDAMTHYWKVRKFSESQQKELTTSFSPKGVPLSFWLTVPDEEPGAALEEAAAREIAERGAREFLGERFNAYKSFETVVRKQTSGRADYSFTYEHESLKLAEAKFRIAIRVAGEKLVGIDTISHIPEAFNQRYGEMRSVNDQISRIANFLMMGLWGLGGLIGGGIWLHRRHQLRWKRGFLPALFVGSGMAATVLAGIPMSWMGYNTTISASNFLLQQVVAAGTLMVGSTLIFATIYSVAEGLSRQAFASHPKLFDFFRKPVAATPEALGRVLGGYASAGFFLLYAMSFIVLSRSMGWWSPTDAQTDPNILASWRPALGPIFMAMQAGTWEECLFRAIPLALAAIIGGRYGIRTPLIIFVLILQALIFGGAHANYPQLPGYSRLIELFIPSIFFGLVYLRFGLVVGMLTHFTYDLILMSMPIFVSNDPNLLIDKMLVVLVGTAPLLLVLWARYKAGAFTPLAAEWRNGVAEVPNIPEPVSAPQTVSAVEPEPSGLKPIYLKPIFLLPVALICFAVLIAEWRKPAQIDWLQYQITRAEAKALAEKELATRGVKLEGEWHSAVLTHVGWRQPMDFVWKETNPETFKGLVGRYLDTPLWQITWSKFDGPVEGRSEKWQVYLRADGSLHDVLHTLPEGAAGAKLTREQATAKALGWIVEHGWGDTNQLEEKSVEETVRPARSDWAVKYIDKAAFNQKDGQAVIRITLNGDEVSSTARTIDIPEKWTRAEAEKQSRKMPFNIATGLAGLVLIALALSTFFRKHTGRKIKVGLALPWILFSTLSFLVVSLLWLDGDLVNFQPTTGWNQQLAMSILSSVLQVAVIGVLILFAAQAVYAERPLANATIKSDYILGASIALVVAGLYALASLAFPSKNTPPSYAADWGTYQPLVAVIFNGFKAFIKKLAIIIVLIGAARFLQSRLKLAVFVSLFLVTTVGVVLSADEIAPAIANQVLMFFSFIIMLMLIRRKQLGVLIAMLGVGVALGQANIGNALYSSAWAHAAISMICCLLVTYVFLRHWHRNSVL</sequence>
<feature type="transmembrane region" description="Helical" evidence="1">
    <location>
        <begin position="448"/>
        <end position="472"/>
    </location>
</feature>
<feature type="transmembrane region" description="Helical" evidence="1">
    <location>
        <begin position="946"/>
        <end position="967"/>
    </location>
</feature>
<evidence type="ECO:0000313" key="2">
    <source>
        <dbReference type="EMBL" id="GGY66124.1"/>
    </source>
</evidence>
<dbReference type="EMBL" id="BMYZ01000001">
    <property type="protein sequence ID" value="GGY66124.1"/>
    <property type="molecule type" value="Genomic_DNA"/>
</dbReference>
<keyword evidence="1" id="KW-0472">Membrane</keyword>
<feature type="transmembrane region" description="Helical" evidence="1">
    <location>
        <begin position="417"/>
        <end position="436"/>
    </location>
</feature>
<feature type="transmembrane region" description="Helical" evidence="1">
    <location>
        <begin position="492"/>
        <end position="512"/>
    </location>
</feature>
<feature type="transmembrane region" description="Helical" evidence="1">
    <location>
        <begin position="1028"/>
        <end position="1046"/>
    </location>
</feature>
<feature type="transmembrane region" description="Helical" evidence="1">
    <location>
        <begin position="979"/>
        <end position="997"/>
    </location>
</feature>
<feature type="transmembrane region" description="Helical" evidence="1">
    <location>
        <begin position="1003"/>
        <end position="1021"/>
    </location>
</feature>
<feature type="transmembrane region" description="Helical" evidence="1">
    <location>
        <begin position="208"/>
        <end position="229"/>
    </location>
</feature>
<feature type="transmembrane region" description="Helical" evidence="1">
    <location>
        <begin position="241"/>
        <end position="263"/>
    </location>
</feature>